<accession>A0A8R1YZS4</accession>
<evidence type="ECO:0000313" key="1">
    <source>
        <dbReference type="EnsemblMetazoa" id="PPA43438.1"/>
    </source>
</evidence>
<dbReference type="AlphaFoldDB" id="A0A2A6BUI5"/>
<name>A0A2A6BUI5_PRIPA</name>
<organism evidence="1 2">
    <name type="scientific">Pristionchus pacificus</name>
    <name type="common">Parasitic nematode worm</name>
    <dbReference type="NCBI Taxonomy" id="54126"/>
    <lineage>
        <taxon>Eukaryota</taxon>
        <taxon>Metazoa</taxon>
        <taxon>Ecdysozoa</taxon>
        <taxon>Nematoda</taxon>
        <taxon>Chromadorea</taxon>
        <taxon>Rhabditida</taxon>
        <taxon>Rhabditina</taxon>
        <taxon>Diplogasteromorpha</taxon>
        <taxon>Diplogasteroidea</taxon>
        <taxon>Neodiplogasteridae</taxon>
        <taxon>Pristionchus</taxon>
    </lineage>
</organism>
<dbReference type="EnsemblMetazoa" id="PPA43438.1">
    <property type="protein sequence ID" value="PPA43438.1"/>
    <property type="gene ID" value="WBGene00281807"/>
</dbReference>
<gene>
    <name evidence="1" type="primary">WBGene00281807</name>
</gene>
<protein>
    <submittedName>
        <fullName evidence="1">Uncharacterized protein</fullName>
    </submittedName>
</protein>
<accession>A0A2A6BUI5</accession>
<keyword evidence="2" id="KW-1185">Reference proteome</keyword>
<dbReference type="Proteomes" id="UP000005239">
    <property type="component" value="Unassembled WGS sequence"/>
</dbReference>
<reference evidence="2" key="1">
    <citation type="journal article" date="2008" name="Nat. Genet.">
        <title>The Pristionchus pacificus genome provides a unique perspective on nematode lifestyle and parasitism.</title>
        <authorList>
            <person name="Dieterich C."/>
            <person name="Clifton S.W."/>
            <person name="Schuster L.N."/>
            <person name="Chinwalla A."/>
            <person name="Delehaunty K."/>
            <person name="Dinkelacker I."/>
            <person name="Fulton L."/>
            <person name="Fulton R."/>
            <person name="Godfrey J."/>
            <person name="Minx P."/>
            <person name="Mitreva M."/>
            <person name="Roeseler W."/>
            <person name="Tian H."/>
            <person name="Witte H."/>
            <person name="Yang S.P."/>
            <person name="Wilson R.K."/>
            <person name="Sommer R.J."/>
        </authorList>
    </citation>
    <scope>NUCLEOTIDE SEQUENCE [LARGE SCALE GENOMIC DNA]</scope>
    <source>
        <strain evidence="2">PS312</strain>
    </source>
</reference>
<proteinExistence type="predicted"/>
<sequence length="138" mass="15077">MFAVSASSLILSITSRERSIDGMGMFYGEKTIDVYHSPQSGGLQGHHQIECLIDTGLHAHEIEKTGRIVIHAVSPAELDLLSCHRNVLIRPSAVFSRIGHPICKPISRFFISSVVPFCVISSVVSSHHGEQLIDECGK</sequence>
<evidence type="ECO:0000313" key="2">
    <source>
        <dbReference type="Proteomes" id="UP000005239"/>
    </source>
</evidence>
<reference evidence="1" key="2">
    <citation type="submission" date="2022-06" db="UniProtKB">
        <authorList>
            <consortium name="EnsemblMetazoa"/>
        </authorList>
    </citation>
    <scope>IDENTIFICATION</scope>
    <source>
        <strain evidence="1">PS312</strain>
    </source>
</reference>